<evidence type="ECO:0000313" key="1">
    <source>
        <dbReference type="EMBL" id="PLW31643.1"/>
    </source>
</evidence>
<keyword evidence="2" id="KW-1185">Reference proteome</keyword>
<sequence>MTKLRLQSCLATSRPAHLLSPACSLLPLQPAPTHSASPNILSHYNLDLRLPASPHPISTCTARAALPDLHAHQIVLQPGPAQAPFQTSLRNLASLIFACTTSCAFLRSLARSPRAQNLQQPKARAPSSLPGEAPPSLSALFYLLTLVSWPLTKIPCLTYSNKRPPISVHPSCVASPELNLGYNLRPLAHPALPNLHLLYNMQPLAQQASPDPKVHQRLPQPGPAQALCQQRPTSTSKHQLVFSLPALPCGISTRVTTYTCLRSQTCPIATRTNTCYSLGHPNLSSSKDHPLQASTNWPNQNNGKTPWEGLTAIRILHTGLQGAGVFKIRRLKSILSSRKT</sequence>
<dbReference type="AlphaFoldDB" id="A0A2N5U1N9"/>
<reference evidence="1 2" key="1">
    <citation type="submission" date="2017-11" db="EMBL/GenBank/DDBJ databases">
        <title>De novo assembly and phasing of dikaryotic genomes from two isolates of Puccinia coronata f. sp. avenae, the causal agent of oat crown rust.</title>
        <authorList>
            <person name="Miller M.E."/>
            <person name="Zhang Y."/>
            <person name="Omidvar V."/>
            <person name="Sperschneider J."/>
            <person name="Schwessinger B."/>
            <person name="Raley C."/>
            <person name="Palmer J.M."/>
            <person name="Garnica D."/>
            <person name="Upadhyaya N."/>
            <person name="Rathjen J."/>
            <person name="Taylor J.M."/>
            <person name="Park R.F."/>
            <person name="Dodds P.N."/>
            <person name="Hirsch C.D."/>
            <person name="Kianian S.F."/>
            <person name="Figueroa M."/>
        </authorList>
    </citation>
    <scope>NUCLEOTIDE SEQUENCE [LARGE SCALE GENOMIC DNA]</scope>
    <source>
        <strain evidence="1">12NC29</strain>
    </source>
</reference>
<comment type="caution">
    <text evidence="1">The sequence shown here is derived from an EMBL/GenBank/DDBJ whole genome shotgun (WGS) entry which is preliminary data.</text>
</comment>
<gene>
    <name evidence="1" type="ORF">PCANC_20364</name>
</gene>
<protein>
    <submittedName>
        <fullName evidence="1">Uncharacterized protein</fullName>
    </submittedName>
</protein>
<accession>A0A2N5U1N9</accession>
<name>A0A2N5U1N9_9BASI</name>
<organism evidence="1 2">
    <name type="scientific">Puccinia coronata f. sp. avenae</name>
    <dbReference type="NCBI Taxonomy" id="200324"/>
    <lineage>
        <taxon>Eukaryota</taxon>
        <taxon>Fungi</taxon>
        <taxon>Dikarya</taxon>
        <taxon>Basidiomycota</taxon>
        <taxon>Pucciniomycotina</taxon>
        <taxon>Pucciniomycetes</taxon>
        <taxon>Pucciniales</taxon>
        <taxon>Pucciniaceae</taxon>
        <taxon>Puccinia</taxon>
    </lineage>
</organism>
<evidence type="ECO:0000313" key="2">
    <source>
        <dbReference type="Proteomes" id="UP000235388"/>
    </source>
</evidence>
<proteinExistence type="predicted"/>
<dbReference type="Proteomes" id="UP000235388">
    <property type="component" value="Unassembled WGS sequence"/>
</dbReference>
<dbReference type="EMBL" id="PGCJ01000343">
    <property type="protein sequence ID" value="PLW31643.1"/>
    <property type="molecule type" value="Genomic_DNA"/>
</dbReference>